<dbReference type="Pfam" id="PF25989">
    <property type="entry name" value="YknX_C"/>
    <property type="match status" value="1"/>
</dbReference>
<evidence type="ECO:0000259" key="4">
    <source>
        <dbReference type="Pfam" id="PF25989"/>
    </source>
</evidence>
<evidence type="ECO:0000313" key="6">
    <source>
        <dbReference type="Proteomes" id="UP000036780"/>
    </source>
</evidence>
<dbReference type="NCBIfam" id="TIGR01730">
    <property type="entry name" value="RND_mfp"/>
    <property type="match status" value="1"/>
</dbReference>
<protein>
    <submittedName>
        <fullName evidence="5">Uncharacterized protein</fullName>
    </submittedName>
</protein>
<comment type="similarity">
    <text evidence="1">Belongs to the membrane fusion protein (MFP) (TC 8.A.1) family.</text>
</comment>
<dbReference type="Gene3D" id="2.40.50.100">
    <property type="match status" value="1"/>
</dbReference>
<dbReference type="GeneID" id="66872672"/>
<dbReference type="InterPro" id="IPR000089">
    <property type="entry name" value="Biotin_lipoyl"/>
</dbReference>
<name>A0A0L0QSK0_VIRPA</name>
<evidence type="ECO:0000256" key="1">
    <source>
        <dbReference type="ARBA" id="ARBA00009477"/>
    </source>
</evidence>
<dbReference type="SUPFAM" id="SSF111369">
    <property type="entry name" value="HlyD-like secretion proteins"/>
    <property type="match status" value="1"/>
</dbReference>
<dbReference type="GO" id="GO:0015562">
    <property type="term" value="F:efflux transmembrane transporter activity"/>
    <property type="evidence" value="ECO:0007669"/>
    <property type="project" value="TreeGrafter"/>
</dbReference>
<feature type="domain" description="Lipoyl-binding" evidence="3">
    <location>
        <begin position="73"/>
        <end position="129"/>
    </location>
</feature>
<sequence length="285" mass="30781">MKKILLFAAVIVMIFLLAACNQEEENKEENKERVTPVETEEVKEGSIEIEKSLYGRTKPSAASPVVLQGPSKIDQLEVSNGEQVKEGDVIATISSQAGKQSIRAPKGGKLVQLTANEGEMVSAEEPLAVVADLNPLAIEFTVTANDRNLMNKEDEFPVNIDEMEFTATVTSIGTVPNDTGLYPIQAEVSNKETELLPGMIAQLLVPETRIKDTIIVPTAAVEEQGGESFIYVVKDNKAKRVDVTVQESQSEETAIEGEVKAGDKVIVKGQLSLKDGSQVKVAKGE</sequence>
<proteinExistence type="inferred from homology"/>
<dbReference type="PANTHER" id="PTHR30469">
    <property type="entry name" value="MULTIDRUG RESISTANCE PROTEIN MDTA"/>
    <property type="match status" value="1"/>
</dbReference>
<dbReference type="InterPro" id="IPR006143">
    <property type="entry name" value="RND_pump_MFP"/>
</dbReference>
<dbReference type="InterPro" id="IPR058637">
    <property type="entry name" value="YknX-like_C"/>
</dbReference>
<dbReference type="Gene3D" id="2.40.420.20">
    <property type="match status" value="1"/>
</dbReference>
<organism evidence="5 6">
    <name type="scientific">Virgibacillus pantothenticus</name>
    <dbReference type="NCBI Taxonomy" id="1473"/>
    <lineage>
        <taxon>Bacteria</taxon>
        <taxon>Bacillati</taxon>
        <taxon>Bacillota</taxon>
        <taxon>Bacilli</taxon>
        <taxon>Bacillales</taxon>
        <taxon>Bacillaceae</taxon>
        <taxon>Virgibacillus</taxon>
    </lineage>
</organism>
<feature type="signal peptide" evidence="2">
    <location>
        <begin position="1"/>
        <end position="18"/>
    </location>
</feature>
<gene>
    <name evidence="5" type="ORF">AFK71_07900</name>
</gene>
<dbReference type="PANTHER" id="PTHR30469:SF36">
    <property type="entry name" value="BLL3903 PROTEIN"/>
    <property type="match status" value="1"/>
</dbReference>
<comment type="caution">
    <text evidence="5">The sequence shown here is derived from an EMBL/GenBank/DDBJ whole genome shotgun (WGS) entry which is preliminary data.</text>
</comment>
<evidence type="ECO:0000313" key="5">
    <source>
        <dbReference type="EMBL" id="KNE21566.1"/>
    </source>
</evidence>
<dbReference type="Proteomes" id="UP000036780">
    <property type="component" value="Unassembled WGS sequence"/>
</dbReference>
<dbReference type="PROSITE" id="PS51257">
    <property type="entry name" value="PROKAR_LIPOPROTEIN"/>
    <property type="match status" value="1"/>
</dbReference>
<dbReference type="OrthoDB" id="2456449at2"/>
<dbReference type="GO" id="GO:1990281">
    <property type="term" value="C:efflux pump complex"/>
    <property type="evidence" value="ECO:0007669"/>
    <property type="project" value="TreeGrafter"/>
</dbReference>
<reference evidence="6" key="1">
    <citation type="submission" date="2015-07" db="EMBL/GenBank/DDBJ databases">
        <title>Fjat-10053 dsm26.</title>
        <authorList>
            <person name="Liu B."/>
            <person name="Wang J."/>
            <person name="Zhu Y."/>
            <person name="Liu G."/>
            <person name="Chen Q."/>
            <person name="Chen Z."/>
            <person name="Lan J."/>
            <person name="Che J."/>
            <person name="Ge C."/>
            <person name="Shi H."/>
            <person name="Pan Z."/>
            <person name="Liu X."/>
        </authorList>
    </citation>
    <scope>NUCLEOTIDE SEQUENCE [LARGE SCALE GENOMIC DNA]</scope>
    <source>
        <strain evidence="6">DSM 26</strain>
    </source>
</reference>
<accession>A0A0L0QSK0</accession>
<feature type="domain" description="YknX-like C-terminal permuted SH3-like" evidence="4">
    <location>
        <begin position="215"/>
        <end position="281"/>
    </location>
</feature>
<evidence type="ECO:0000256" key="2">
    <source>
        <dbReference type="SAM" id="SignalP"/>
    </source>
</evidence>
<dbReference type="RefSeq" id="WP_050350998.1">
    <property type="nucleotide sequence ID" value="NZ_BOSN01000004.1"/>
</dbReference>
<dbReference type="AlphaFoldDB" id="A0A0L0QSK0"/>
<keyword evidence="2" id="KW-0732">Signal</keyword>
<keyword evidence="6" id="KW-1185">Reference proteome</keyword>
<dbReference type="Pfam" id="PF00364">
    <property type="entry name" value="Biotin_lipoyl"/>
    <property type="match status" value="1"/>
</dbReference>
<dbReference type="PATRIC" id="fig|1473.5.peg.4623"/>
<dbReference type="EMBL" id="LGTO01000005">
    <property type="protein sequence ID" value="KNE21566.1"/>
    <property type="molecule type" value="Genomic_DNA"/>
</dbReference>
<evidence type="ECO:0000259" key="3">
    <source>
        <dbReference type="Pfam" id="PF00364"/>
    </source>
</evidence>
<feature type="chain" id="PRO_5041082107" evidence="2">
    <location>
        <begin position="19"/>
        <end position="285"/>
    </location>
</feature>